<dbReference type="EMBL" id="CAJNIZ010029191">
    <property type="protein sequence ID" value="CAE7514141.1"/>
    <property type="molecule type" value="Genomic_DNA"/>
</dbReference>
<keyword evidence="3" id="KW-1185">Reference proteome</keyword>
<reference evidence="2" key="1">
    <citation type="submission" date="2021-02" db="EMBL/GenBank/DDBJ databases">
        <authorList>
            <person name="Dougan E. K."/>
            <person name="Rhodes N."/>
            <person name="Thang M."/>
            <person name="Chan C."/>
        </authorList>
    </citation>
    <scope>NUCLEOTIDE SEQUENCE</scope>
</reference>
<evidence type="ECO:0000313" key="2">
    <source>
        <dbReference type="EMBL" id="CAE7514141.1"/>
    </source>
</evidence>
<dbReference type="Proteomes" id="UP000649617">
    <property type="component" value="Unassembled WGS sequence"/>
</dbReference>
<dbReference type="AlphaFoldDB" id="A0A812T8N3"/>
<evidence type="ECO:0000256" key="1">
    <source>
        <dbReference type="SAM" id="SignalP"/>
    </source>
</evidence>
<comment type="caution">
    <text evidence="2">The sequence shown here is derived from an EMBL/GenBank/DDBJ whole genome shotgun (WGS) entry which is preliminary data.</text>
</comment>
<protein>
    <recommendedName>
        <fullName evidence="4">Granulins domain-containing protein</fullName>
    </recommendedName>
</protein>
<evidence type="ECO:0000313" key="3">
    <source>
        <dbReference type="Proteomes" id="UP000649617"/>
    </source>
</evidence>
<feature type="signal peptide" evidence="1">
    <location>
        <begin position="1"/>
        <end position="31"/>
    </location>
</feature>
<feature type="chain" id="PRO_5032589196" description="Granulins domain-containing protein" evidence="1">
    <location>
        <begin position="32"/>
        <end position="150"/>
    </location>
</feature>
<proteinExistence type="predicted"/>
<dbReference type="OrthoDB" id="443811at2759"/>
<accession>A0A812T8N3</accession>
<name>A0A812T8N3_SYMPI</name>
<evidence type="ECO:0008006" key="4">
    <source>
        <dbReference type="Google" id="ProtNLM"/>
    </source>
</evidence>
<gene>
    <name evidence="2" type="ORF">SPIL2461_LOCUS13407</name>
</gene>
<sequence length="150" mass="15876">MGQIPGVAWLSWLSWLRLLVWLSWLRVFVFASADLESTSTVTASTTLDVKTSTGLPSFQCDAVTILGHSDGVALNSCTEGTCYASDLIYVCGGYGTQCCAPRISLCSSGATCFATTQIDTCMPWAACCAPKVNTCLSPSCSQNFPACTQT</sequence>
<keyword evidence="1" id="KW-0732">Signal</keyword>
<organism evidence="2 3">
    <name type="scientific">Symbiodinium pilosum</name>
    <name type="common">Dinoflagellate</name>
    <dbReference type="NCBI Taxonomy" id="2952"/>
    <lineage>
        <taxon>Eukaryota</taxon>
        <taxon>Sar</taxon>
        <taxon>Alveolata</taxon>
        <taxon>Dinophyceae</taxon>
        <taxon>Suessiales</taxon>
        <taxon>Symbiodiniaceae</taxon>
        <taxon>Symbiodinium</taxon>
    </lineage>
</organism>